<dbReference type="Proteomes" id="UP000009398">
    <property type="component" value="Segment"/>
</dbReference>
<keyword evidence="2" id="KW-1185">Reference proteome</keyword>
<dbReference type="OrthoDB" id="32252at10239"/>
<sequence>MAEQEEKKPRQRRQRQQILSVAQRRIQRTWKLDEDTKTRFIEAILKGMSEERACMLVKINKVHYYEKKKKVMEYLQSGIEPDGGDDPRSNIDEWASFIEDVESAIAEHELNLIDDALDIDSDARNKAFWARNVTILERRNRADWGRNETLTHNIGHYDPDDKFL</sequence>
<reference evidence="1 2" key="1">
    <citation type="journal article" date="2012" name="J. Virol.">
        <title>Genome Sequence of Temperate Vibrio parahaemolyticus Bacteriophage vB_VpaS_MAR10.</title>
        <authorList>
            <person name="Alanis Villa A."/>
            <person name="Kropinski A.M."/>
            <person name="Abbasifar R."/>
            <person name="Abbasifar A."/>
            <person name="Griffiths M.W."/>
        </authorList>
    </citation>
    <scope>NUCLEOTIDE SEQUENCE [LARGE SCALE GENOMIC DNA]</scope>
</reference>
<gene>
    <name evidence="1" type="ORF">MAR10_082</name>
</gene>
<proteinExistence type="predicted"/>
<name>K7R6I9_9CAUD</name>
<dbReference type="EMBL" id="JX556418">
    <property type="protein sequence ID" value="AFV81316.1"/>
    <property type="molecule type" value="Genomic_DNA"/>
</dbReference>
<dbReference type="GeneID" id="14181815"/>
<evidence type="ECO:0000313" key="1">
    <source>
        <dbReference type="EMBL" id="AFV81316.1"/>
    </source>
</evidence>
<organism evidence="1 2">
    <name type="scientific">Vibrio phage vB_VpaS_MAR10</name>
    <dbReference type="NCBI Taxonomy" id="1229755"/>
    <lineage>
        <taxon>Viruses</taxon>
        <taxon>Duplodnaviria</taxon>
        <taxon>Heunggongvirae</taxon>
        <taxon>Uroviricota</taxon>
        <taxon>Caudoviricetes</taxon>
        <taxon>Mardecavirus</taxon>
        <taxon>Mardecavirus MAR10</taxon>
    </lineage>
</organism>
<dbReference type="RefSeq" id="YP_007111930.1">
    <property type="nucleotide sequence ID" value="NC_019713.1"/>
</dbReference>
<protein>
    <submittedName>
        <fullName evidence="1">Uncharacterized protein</fullName>
    </submittedName>
</protein>
<accession>K7R6I9</accession>
<evidence type="ECO:0000313" key="2">
    <source>
        <dbReference type="Proteomes" id="UP000009398"/>
    </source>
</evidence>
<dbReference type="KEGG" id="vg:14181815"/>